<evidence type="ECO:0000256" key="1">
    <source>
        <dbReference type="SAM" id="MobiDB-lite"/>
    </source>
</evidence>
<reference evidence="2" key="1">
    <citation type="submission" date="2016-10" db="EMBL/GenBank/DDBJ databases">
        <authorList>
            <person name="Benchimol M."/>
            <person name="Almeida L.G."/>
            <person name="Vasconcelos A.T."/>
            <person name="Perreira-Neves A."/>
            <person name="Rosa I.A."/>
            <person name="Tasca T."/>
            <person name="Bogo M.R."/>
            <person name="de Souza W."/>
        </authorList>
    </citation>
    <scope>NUCLEOTIDE SEQUENCE [LARGE SCALE GENOMIC DNA]</scope>
    <source>
        <strain evidence="2">K</strain>
    </source>
</reference>
<feature type="compositionally biased region" description="Basic and acidic residues" evidence="1">
    <location>
        <begin position="342"/>
        <end position="353"/>
    </location>
</feature>
<dbReference type="AlphaFoldDB" id="A0A1J4L484"/>
<dbReference type="PANTHER" id="PTHR47026:SF2">
    <property type="entry name" value="FLAGELLAR ASSOCIATED PROTEIN"/>
    <property type="match status" value="1"/>
</dbReference>
<feature type="region of interest" description="Disordered" evidence="1">
    <location>
        <begin position="319"/>
        <end position="382"/>
    </location>
</feature>
<dbReference type="EMBL" id="MLAK01000069">
    <property type="protein sequence ID" value="OHT16788.1"/>
    <property type="molecule type" value="Genomic_DNA"/>
</dbReference>
<feature type="compositionally biased region" description="Basic and acidic residues" evidence="1">
    <location>
        <begin position="1"/>
        <end position="11"/>
    </location>
</feature>
<dbReference type="VEuPathDB" id="TrichDB:TRFO_41543"/>
<keyword evidence="3" id="KW-1185">Reference proteome</keyword>
<protein>
    <submittedName>
        <fullName evidence="2">Uncharacterized protein</fullName>
    </submittedName>
</protein>
<dbReference type="RefSeq" id="XP_068369924.1">
    <property type="nucleotide sequence ID" value="XM_068513836.1"/>
</dbReference>
<gene>
    <name evidence="2" type="ORF">TRFO_41543</name>
</gene>
<dbReference type="Proteomes" id="UP000179807">
    <property type="component" value="Unassembled WGS sequence"/>
</dbReference>
<organism evidence="2 3">
    <name type="scientific">Tritrichomonas foetus</name>
    <dbReference type="NCBI Taxonomy" id="1144522"/>
    <lineage>
        <taxon>Eukaryota</taxon>
        <taxon>Metamonada</taxon>
        <taxon>Parabasalia</taxon>
        <taxon>Tritrichomonadida</taxon>
        <taxon>Tritrichomonadidae</taxon>
        <taxon>Tritrichomonas</taxon>
    </lineage>
</organism>
<dbReference type="GeneID" id="94848540"/>
<evidence type="ECO:0000313" key="3">
    <source>
        <dbReference type="Proteomes" id="UP000179807"/>
    </source>
</evidence>
<name>A0A1J4L484_9EUKA</name>
<feature type="region of interest" description="Disordered" evidence="1">
    <location>
        <begin position="1"/>
        <end position="41"/>
    </location>
</feature>
<accession>A0A1J4L484</accession>
<dbReference type="PANTHER" id="PTHR47026">
    <property type="entry name" value="PIGMENTOSA GTPASE REGULATOR-LIKE PROTEIN, PUTATIVE-RELATED"/>
    <property type="match status" value="1"/>
</dbReference>
<proteinExistence type="predicted"/>
<feature type="compositionally biased region" description="Pro residues" evidence="1">
    <location>
        <begin position="26"/>
        <end position="35"/>
    </location>
</feature>
<evidence type="ECO:0000313" key="2">
    <source>
        <dbReference type="EMBL" id="OHT16788.1"/>
    </source>
</evidence>
<sequence length="382" mass="44648">MLASLHRDTSIKIRSPSPSSTKGPRLYPPPQPPQFPQFNVPPYRRKIEKPELCEMTQDFIEDPEANMPDDLEDCRIIKNDLKKERQYLIDEQQYPEALKFHQDLVLIDAKIWELDHESDKTATLRHSMTKHQEIEQVVAAYLSEWDKNYEEFLETTQTELEQIEEGNRQELELFDQNIPTGLSIEFRKPSMRLLNLRSAEKRLAYSNQLSFALQLKQRANLIEQQEAERQYLKQVKIIKERRARLVNSHKQKVKHFLDHVNSMRIVMIQSRNKAVGGYMKRLNFLDNQIEDISNDLNVDVSAVCHSSLDEERAEFVKQEELTSPIPHFQPGKAFSASRRKAKENSERTQRSERAGQAGRPQRNLTQPTGANRHCVSARRTIH</sequence>
<comment type="caution">
    <text evidence="2">The sequence shown here is derived from an EMBL/GenBank/DDBJ whole genome shotgun (WGS) entry which is preliminary data.</text>
</comment>